<dbReference type="Pfam" id="PF13946">
    <property type="entry name" value="DUF4214"/>
    <property type="match status" value="1"/>
</dbReference>
<accession>A0ABV3PW81</accession>
<comment type="caution">
    <text evidence="3">The sequence shown here is derived from an EMBL/GenBank/DDBJ whole genome shotgun (WGS) entry which is preliminary data.</text>
</comment>
<keyword evidence="4" id="KW-1185">Reference proteome</keyword>
<reference evidence="3 4" key="1">
    <citation type="submission" date="2024-07" db="EMBL/GenBank/DDBJ databases">
        <title>Description of Labrys sedimenti sp. nov., isolated from a diclofenac-degrading enrichment culture.</title>
        <authorList>
            <person name="Tancsics A."/>
            <person name="Csepanyi A."/>
        </authorList>
    </citation>
    <scope>NUCLEOTIDE SEQUENCE [LARGE SCALE GENOMIC DNA]</scope>
    <source>
        <strain evidence="3 4">LMG 23578</strain>
    </source>
</reference>
<organism evidence="3 4">
    <name type="scientific">Labrys neptuniae</name>
    <dbReference type="NCBI Taxonomy" id="376174"/>
    <lineage>
        <taxon>Bacteria</taxon>
        <taxon>Pseudomonadati</taxon>
        <taxon>Pseudomonadota</taxon>
        <taxon>Alphaproteobacteria</taxon>
        <taxon>Hyphomicrobiales</taxon>
        <taxon>Xanthobacteraceae</taxon>
        <taxon>Labrys</taxon>
    </lineage>
</organism>
<dbReference type="InterPro" id="IPR025282">
    <property type="entry name" value="DUF4214"/>
</dbReference>
<name>A0ABV3PW81_9HYPH</name>
<dbReference type="RefSeq" id="WP_367626508.1">
    <property type="nucleotide sequence ID" value="NZ_JBFNQD010000019.1"/>
</dbReference>
<dbReference type="Gene3D" id="1.10.3130.20">
    <property type="entry name" value="Phycobilisome linker domain"/>
    <property type="match status" value="1"/>
</dbReference>
<feature type="domain" description="DUF4214" evidence="2">
    <location>
        <begin position="2580"/>
        <end position="2646"/>
    </location>
</feature>
<evidence type="ECO:0000259" key="2">
    <source>
        <dbReference type="Pfam" id="PF13946"/>
    </source>
</evidence>
<evidence type="ECO:0000313" key="4">
    <source>
        <dbReference type="Proteomes" id="UP001555786"/>
    </source>
</evidence>
<protein>
    <submittedName>
        <fullName evidence="3">DUF4214 domain-containing protein</fullName>
    </submittedName>
</protein>
<sequence length="3317" mass="336287">MADGVEGSTGEAGSEGQERGSRTLALTLGLNDAIIAASATLARDAEQAVEVVEMGAKTMPVIGGLVSVVYGSSVGYQNEGLPGAIKGGVYEGTGFAVGWATAEVTFATLESIPVWGELPPAVAVNGVIAAGAGTLSGIFGWPAIFDALSLSDDGLWDGEPEYKPGQVADGIDEFGRLHYVATYTAMNGTDGRPNWGLDSPSERLSPLYLQPSNTTQAVVPFTFDPNTPLGWAADNGDFAAAAQLWAPNFPLPASYSGEPNTIDPNSPYSTQSPADMWADADRLLTLTGADPNTYWHGVDAAQATEAFLQGEGLPGVHLDQIAAIGDQVLSDLQSFEQPTYQQQVAAFNQAASAPLPLPSRFPDQPPLFSGQFEFTPLPGGGLLSYGIPEDFTNPVGPGAFYDGSYDGGFGGTNPFGGGSSPGWGGGSSPFGGSSSGWSFSGYPVVLDLNGKGIHVTPLSSSNKFFDMAGDGKQHRTAWAGAGNGVLVLDLNNSGVIDQKNEVDFTAWDPTAKTDMQALLDVFDTNHDGKLDAGDADWSKFKVMVTNADGTTSLETLADLGITSINLTTDNQEIVLPDGSKISGKTTYTKSDGSTGTAADASFAYDANGYLVTSTTSHNDDGSTSIDAKATNTDGSLASETISTVSSNGTNRTIKYDDNGDGVFDRSQTDNTVTNADGSSTETVGNYNADSSLKDRTVTTTSADRGTVTTQIDANGDGIWDQSQVNVRSGDGSNTATTKNLAANGSVINQTQVTTSADGLTKTTKTDHAGSGSFDQIKTDVTVVNADGSRTQTVSLTGSDGTLLSRSVTNTTADHTVSVDEIDSTGDGTYDTMEKTIHSVKADGTISTWVGDYNADGSERSLHYYDVSADGLTITQGFDKNSDGNADEVLTDATTIGADGTRTRIVTDTINGSLVSQTTTKTGANGQLIGRWVTGPGFSLPTSMDITTGADGSRTQIVGTYSVDGSKTIARTLTTTSADGLSKTTKTDVNADDTYDAIATDVTVKNADGSSTETVTDTSANGTLIDKAVITTSASGLTQTNQQDLDGNDTIDRTTTDAIVLNADGSRAETLSVTSNSGALLSKTVTVDSANRLTSTVNIDSNGDGHVDQTQVITTNADGSTTKTVSNFAANGLLVDKTLTTVSANGLGTTVQSDVTGDGVYDDSTSDAVALNADGSQTETKASYSGNGTLLNKQVVTKSGNGLSITTQTDANGDGTFDDKTSDMAVINANGSRTETISNYNGAGAVLLDQTIITTAADGLSKTTTLDINGDGTVDQTVSDTTVLNANGSTRRTVNTVSANGAVVNQIVTDTSASGSSVEKWIIPFDTNAVRTHEYTSVHADGSVQDDVWTYTADGSKVLSDITTITTADGLSKTVIANVSGNNAADSRTIASTTLNADGSKTVTASSYNGAGTILIGKTVTTTSANGLSTTVQSYLDNQVSPYLTTTDVKALNADGSTTETITTLSGANLVQTGKTVITVSVDGSTATTKTFVDANGAPQSISSQVTNPDGSKTTTQSTYNAAGTVLIGKTTTIISANGLTTTTTSDLNGDGVTDTTHVVADTLNADGSTIQTTSNYQGSSAAAANEVSQTVTTTSADGQTITTKIDANGDGVIDSVVSNHTMYNADGSKTETLSTYNGAGTTLIGRAVTTTSGNGLSIIKQNDVNGDGTVDQTVNDATVLNADGSKTETVSTRNAGGQLTGQTVSITSANGLTKTAETDANGDGGFDKIETIAKAADGSTVDTVSNYSPNGSILQSRTVTTTSGNGQTITVHEDANGDGVFDAEQATATIINADGSTTQTVTRLNGDGSALIDKTVTTTSADGLSKTVAVYLGNASVADQSTTDVTTVNADGSKTDTVTSTVGSDATQTDKVVTVTSADGLISTASEYANGSATATKTTTIARNGDGSTTQTVTAPSLTSAGANATSTVMTTTSASGLSKTTWTNPVLNSSGAVTSYTEKQSDVTVLNSDGTKTETKVDYNASGGVVQQEVITTSANGMIVNDVMTGTYPKASRDVTVLNADGSKTETITVGTSISGTTVNGIKDVQTKVTSANGLSETDTVKIGSVTDRITTTTTNLDGSKVETASFYSTAGALVNKQVVTTSADGLSKTIQEDSKGTGHFDSVETITIKADGSKTDALSNYSQSGALTEQAISTVSADGLTKTLTVDNNGDSIVDVLRKDVVTLNGDASRTDTISSFSGDGTVLFSKTTVQTSADGLSKTTQVDLDGNGEVDETTTDVTVVNTDGSTARTVTTTYADGTKKSGELISTSADGYVTTKQEDHNGDGTFDETVTSTRKLDGSVMEVDTATINGTAHTRTNVTSADGRVTTYSGTALDDGGSSTSYLDSNGSYLLQSGLLPAGFNADNPHSSTWAYANHNLDGNGVDSITEVDWYSPVRSTNQYYQSIYPVLDSSLEEIYLSEQSRIKDTSSDEDLSRSEKTRLPSFMANGVFNDGSASVVNTAGATVTAIEQYYQYSYARNASLAEMTSWLGQLKAGTITLGGIEVAIANSAEHIVDGNGHAENYNASGQKVSYVTDKAVAGTIVQRLFDTIFDRDPTASELTTYVNAIAAGTSTEKQVADAILSLPEFAQRYGTLSDADFLSQVFANTIGRLPSSTESTFWLAELSAGVVTRSDVVMTLADSAEHLQAGDLHGTATLDITGTGVSVKLGNAKITTEPGSSGTITGSGDNVTMNSVSTLSVVGNTNVVAVGSGSTLTITGTSETINATNANIVFGNSSFGTISGGGNAVTLGASDNISIAGANNVLTVKGSSDTISVSNSTVNVQNSISVSVTGNGDTINLATSDTLTASGSDLTVDVAGTANKVNVSNASIIIENGAVATVTGTNDSVKIKGNGQVTVSSATDIVDVIGASAKVTVTGGGGQITLEDGASATVVNNANMVTLNDNTSLTASGTGDIVNVTGAGNTITGSSETINVASGAGTTVTGAANTVNVTGNGMVATTGNTNTVTTTGSGATVAMTGASGGKATMSNGTLNLGSSTAVSVTGSGNAIKLTGSDTLTGSATGGVLDVIGTGNAATLSSAVVTVESGAVLTLTGTSDTVTLLGNAAQVTVSSATDTMDVIGTAAKVTVTGGNGVVTLENGASATVAGNTNAVTLTSNTSLTASGTGNIIAVNGTGNVISGASETINIAAGASATVTGATNTVGIAGNGSLNISGNTAHVTATGSGGSVTFSSGAGGTAAISDGTVNIGNAISVSVTGSNNTINFGHGGAVTVSGSNETFVFKPSFGLDTVTGYQASGIGADQINIDHSVFADWATLLSHTAQSGSDVIITADASDKITLKNTTVASLDQNNFHFT</sequence>
<evidence type="ECO:0000256" key="1">
    <source>
        <dbReference type="SAM" id="MobiDB-lite"/>
    </source>
</evidence>
<dbReference type="SUPFAM" id="SSF69318">
    <property type="entry name" value="Integrin alpha N-terminal domain"/>
    <property type="match status" value="1"/>
</dbReference>
<dbReference type="InterPro" id="IPR038255">
    <property type="entry name" value="PBS_linker_sf"/>
</dbReference>
<evidence type="ECO:0000313" key="3">
    <source>
        <dbReference type="EMBL" id="MEW9309937.1"/>
    </source>
</evidence>
<dbReference type="Proteomes" id="UP001555786">
    <property type="component" value="Unassembled WGS sequence"/>
</dbReference>
<dbReference type="InterPro" id="IPR028994">
    <property type="entry name" value="Integrin_alpha_N"/>
</dbReference>
<feature type="region of interest" description="Disordered" evidence="1">
    <location>
        <begin position="1"/>
        <end position="20"/>
    </location>
</feature>
<gene>
    <name evidence="3" type="ORF">ABXS05_30620</name>
</gene>
<proteinExistence type="predicted"/>
<dbReference type="EMBL" id="JBFNQD010000019">
    <property type="protein sequence ID" value="MEW9309937.1"/>
    <property type="molecule type" value="Genomic_DNA"/>
</dbReference>